<keyword evidence="1" id="KW-1133">Transmembrane helix</keyword>
<comment type="caution">
    <text evidence="2">The sequence shown here is derived from an EMBL/GenBank/DDBJ whole genome shotgun (WGS) entry which is preliminary data.</text>
</comment>
<evidence type="ECO:0000313" key="2">
    <source>
        <dbReference type="EMBL" id="CAF1036381.1"/>
    </source>
</evidence>
<keyword evidence="1" id="KW-0472">Membrane</keyword>
<gene>
    <name evidence="2" type="ORF">EDS130_LOCUS16683</name>
</gene>
<reference evidence="2" key="1">
    <citation type="submission" date="2021-02" db="EMBL/GenBank/DDBJ databases">
        <authorList>
            <person name="Nowell W R."/>
        </authorList>
    </citation>
    <scope>NUCLEOTIDE SEQUENCE</scope>
</reference>
<organism evidence="2 3">
    <name type="scientific">Adineta ricciae</name>
    <name type="common">Rotifer</name>
    <dbReference type="NCBI Taxonomy" id="249248"/>
    <lineage>
        <taxon>Eukaryota</taxon>
        <taxon>Metazoa</taxon>
        <taxon>Spiralia</taxon>
        <taxon>Gnathifera</taxon>
        <taxon>Rotifera</taxon>
        <taxon>Eurotatoria</taxon>
        <taxon>Bdelloidea</taxon>
        <taxon>Adinetida</taxon>
        <taxon>Adinetidae</taxon>
        <taxon>Adineta</taxon>
    </lineage>
</organism>
<feature type="transmembrane region" description="Helical" evidence="1">
    <location>
        <begin position="474"/>
        <end position="492"/>
    </location>
</feature>
<feature type="transmembrane region" description="Helical" evidence="1">
    <location>
        <begin position="42"/>
        <end position="60"/>
    </location>
</feature>
<accession>A0A814JCY5</accession>
<dbReference type="Proteomes" id="UP000663852">
    <property type="component" value="Unassembled WGS sequence"/>
</dbReference>
<name>A0A814JCY5_ADIRI</name>
<feature type="transmembrane region" description="Helical" evidence="1">
    <location>
        <begin position="928"/>
        <end position="953"/>
    </location>
</feature>
<feature type="transmembrane region" description="Helical" evidence="1">
    <location>
        <begin position="385"/>
        <end position="403"/>
    </location>
</feature>
<protein>
    <submittedName>
        <fullName evidence="2">Uncharacterized protein</fullName>
    </submittedName>
</protein>
<evidence type="ECO:0000313" key="3">
    <source>
        <dbReference type="Proteomes" id="UP000663852"/>
    </source>
</evidence>
<dbReference type="EMBL" id="CAJNOJ010000073">
    <property type="protein sequence ID" value="CAF1036381.1"/>
    <property type="molecule type" value="Genomic_DNA"/>
</dbReference>
<feature type="transmembrane region" description="Helical" evidence="1">
    <location>
        <begin position="823"/>
        <end position="848"/>
    </location>
</feature>
<keyword evidence="1" id="KW-0812">Transmembrane</keyword>
<proteinExistence type="predicted"/>
<sequence>MKVATKRPTNRIKQLHNYVLKLNIYGDESDSTLIDQLLSTRIFLILLSILLLLIIVYIILSVQTHSVTIQSPSESTFTQLSQQYPSTLSCPCSHTSVRHNRVLSLDPQYHPICTSRLVNQSFISSLSSANVSEYSSEDYRIMATSHFQILALLCRTVRQMTDDSFSEFLSQHYTTSEVVSNETFDAQMNHLVEQLKTTNIVNIQHISDFLWFNMFYNAIYLGLRTNFYVGYANSSTLIYSSRFYSSSNGICDCLEAIDCTTQAAITNLVLSNATVNTTMLVHNGIRLFNISGLKVGCLPYNSLLQSTLECFFNQSCIGQIREYLPGLDFVSPLSAHSRFQQNATVKHLLDQLFIESWNQINNFTAYFQSCSPHSCTYSYDRRFNILYVIVKLIGFFGGLKMVLKFSAPLIVKLIRRVQTCRCIRKTVDKNETPVQQSVKQYLASLVQKIKTKLKTLNLFPLLSDETDGLYSTRLYIISYIIGIIVLVFYTSISVQMRSITVHEPTLTEYEGLYGKYGRTLICPCRHLSVSYSSIIHLEAEYHQVCSSEFIDDNAWFSYFNMTIGFMFSLDFRMEGSRLFHILQTLCGLSNETVRNQLRVFSETQFINAHVVSRDTFDIQTSILIDQLQQQTLDSFLAIFQLVRASIQLNQLQALGNTNSIIIRYKNIGTFSYRLLPNSHYDYNCSCGRSIDCRRSQGFYCTTQCGTWNKSPNQTIPGLVLSCLPIDSLLLSTLECFYNSSCIEMLIEWRSFNATVQANDLRFSSVTPLDPMRNTRFPPKTKLEDIVSQLFIEKWINKTNFTAFYQQCAPHTCTYTFEQRFNRVFIIATIFGIIDGLSLTLTILTPFIVKLCRKINRCCHRHSNDIRREVILNVCISRRSILQKYAKFKNYVQTLNLYDKRRFRPSSDPPPITSADILLIERQRFATRVFVIFFIIILLIVINIIAFNVSVYSFTIPFPSESTFESLQRKYSFKLSCPCSQTAVSFSEFLSIEPNAYHQICSSDFVSIRFLDILWGSDRTEMYLIPMDGKVLSTQFRLLAALCSVAKSTVEQRIRTLSNRELVTVEPLSRHSFDDQIHSIVSSFIRETPRDFRRTHQYVNDMLHANQFQNILLTNWIPVTSSVGKLHYFSTIPVSVNESGQFCSCETSSTCTRSKLENMNYLTRLVGLVVGCLPVHGLRLSTLDCLYSSECLKKLAIFVKSSFVPSPLNESTPSRFTPISSTPIGTLIDELFIESWQNSSNYSSYYSICAPSNCRYTYVERNGFVYTLTTILGLYGGLTEGLPLVIWGSLQVYWKIRERIERHRRIVPINSD</sequence>
<evidence type="ECO:0000256" key="1">
    <source>
        <dbReference type="SAM" id="Phobius"/>
    </source>
</evidence>